<feature type="domain" description="UBP-type" evidence="1">
    <location>
        <begin position="3"/>
        <end position="98"/>
    </location>
</feature>
<proteinExistence type="predicted"/>
<dbReference type="AlphaFoldDB" id="A0A6J4HRY6"/>
<gene>
    <name evidence="2" type="ORF">AVDCRST_MAG50-1087</name>
</gene>
<dbReference type="GO" id="GO:0008270">
    <property type="term" value="F:zinc ion binding"/>
    <property type="evidence" value="ECO:0007669"/>
    <property type="project" value="InterPro"/>
</dbReference>
<dbReference type="EMBL" id="CADCTF010000061">
    <property type="protein sequence ID" value="CAA9231243.1"/>
    <property type="molecule type" value="Genomic_DNA"/>
</dbReference>
<name>A0A6J4HRY6_9ACTN</name>
<evidence type="ECO:0000313" key="2">
    <source>
        <dbReference type="EMBL" id="CAA9231243.1"/>
    </source>
</evidence>
<dbReference type="SUPFAM" id="SSF57850">
    <property type="entry name" value="RING/U-box"/>
    <property type="match status" value="1"/>
</dbReference>
<dbReference type="Gene3D" id="3.30.40.10">
    <property type="entry name" value="Zinc/RING finger domain, C3HC4 (zinc finger)"/>
    <property type="match status" value="1"/>
</dbReference>
<reference evidence="2" key="1">
    <citation type="submission" date="2020-02" db="EMBL/GenBank/DDBJ databases">
        <authorList>
            <person name="Meier V. D."/>
        </authorList>
    </citation>
    <scope>NUCLEOTIDE SEQUENCE</scope>
    <source>
        <strain evidence="2">AVDCRST_MAG50</strain>
    </source>
</reference>
<dbReference type="Pfam" id="PF02148">
    <property type="entry name" value="zf-UBP"/>
    <property type="match status" value="1"/>
</dbReference>
<accession>A0A6J4HRY6</accession>
<evidence type="ECO:0000259" key="1">
    <source>
        <dbReference type="PROSITE" id="PS50271"/>
    </source>
</evidence>
<dbReference type="InterPro" id="IPR013083">
    <property type="entry name" value="Znf_RING/FYVE/PHD"/>
</dbReference>
<protein>
    <submittedName>
        <fullName evidence="2">Isopeptidase T</fullName>
    </submittedName>
</protein>
<dbReference type="InterPro" id="IPR001607">
    <property type="entry name" value="Znf_UBP"/>
</dbReference>
<dbReference type="PROSITE" id="PS50271">
    <property type="entry name" value="ZF_UBP"/>
    <property type="match status" value="1"/>
</dbReference>
<organism evidence="2">
    <name type="scientific">uncultured Acidimicrobiales bacterium</name>
    <dbReference type="NCBI Taxonomy" id="310071"/>
    <lineage>
        <taxon>Bacteria</taxon>
        <taxon>Bacillati</taxon>
        <taxon>Actinomycetota</taxon>
        <taxon>Acidimicrobiia</taxon>
        <taxon>Acidimicrobiales</taxon>
        <taxon>environmental samples</taxon>
    </lineage>
</organism>
<sequence length="98" mass="11106">MADTCTHVETVNPPEPSADGCEDCLRTGDRWVQLRLCVRCGHVGCCDSSPNRHATAHWREHPDHPLIRSFEPGQDWWWCYPEELLFEVDGAPPAPSHS</sequence>